<dbReference type="Proteomes" id="UP001318321">
    <property type="component" value="Unassembled WGS sequence"/>
</dbReference>
<dbReference type="PANTHER" id="PTHR43434:SF1">
    <property type="entry name" value="PHOSPHOGLYCOLATE PHOSPHATASE"/>
    <property type="match status" value="1"/>
</dbReference>
<keyword evidence="7 10" id="KW-0378">Hydrolase</keyword>
<evidence type="ECO:0000256" key="5">
    <source>
        <dbReference type="ARBA" id="ARBA00013078"/>
    </source>
</evidence>
<evidence type="ECO:0000256" key="1">
    <source>
        <dbReference type="ARBA" id="ARBA00000830"/>
    </source>
</evidence>
<comment type="pathway">
    <text evidence="3 10">Organic acid metabolism; glycolate biosynthesis; glycolate from 2-phosphoglycolate: step 1/1.</text>
</comment>
<evidence type="ECO:0000256" key="9">
    <source>
        <dbReference type="ARBA" id="ARBA00023277"/>
    </source>
</evidence>
<reference evidence="11 12" key="1">
    <citation type="submission" date="2020-03" db="EMBL/GenBank/DDBJ databases">
        <title>Identification of Halomonas strains.</title>
        <authorList>
            <person name="Xiao Z."/>
            <person name="Dong F."/>
            <person name="Wang Z."/>
            <person name="Zhao J.-Y."/>
        </authorList>
    </citation>
    <scope>NUCLEOTIDE SEQUENCE [LARGE SCALE GENOMIC DNA]</scope>
    <source>
        <strain evidence="11 12">DX6</strain>
    </source>
</reference>
<evidence type="ECO:0000256" key="10">
    <source>
        <dbReference type="HAMAP-Rule" id="MF_00495"/>
    </source>
</evidence>
<evidence type="ECO:0000256" key="2">
    <source>
        <dbReference type="ARBA" id="ARBA00001946"/>
    </source>
</evidence>
<evidence type="ECO:0000313" key="11">
    <source>
        <dbReference type="EMBL" id="NIC07894.1"/>
    </source>
</evidence>
<comment type="cofactor">
    <cofactor evidence="2 10">
        <name>Mg(2+)</name>
        <dbReference type="ChEBI" id="CHEBI:18420"/>
    </cofactor>
</comment>
<gene>
    <name evidence="11" type="ORF">HBJ55_20940</name>
</gene>
<dbReference type="EMBL" id="JAAQTO010000062">
    <property type="protein sequence ID" value="NIC07894.1"/>
    <property type="molecule type" value="Genomic_DNA"/>
</dbReference>
<comment type="function">
    <text evidence="10">Specifically catalyzes the dephosphorylation of 2-phosphoglycolate. Is involved in the dissimilation of the intracellular 2-phosphoglycolate formed during the DNA repair of 3'-phosphoglycolate ends, a major class of DNA lesions induced by oxidative stress.</text>
</comment>
<dbReference type="PRINTS" id="PR00413">
    <property type="entry name" value="HADHALOGNASE"/>
</dbReference>
<dbReference type="HAMAP" id="MF_00495">
    <property type="entry name" value="GPH_hydrolase_bact"/>
    <property type="match status" value="1"/>
</dbReference>
<comment type="catalytic activity">
    <reaction evidence="1 10">
        <text>2-phosphoglycolate + H2O = glycolate + phosphate</text>
        <dbReference type="Rhea" id="RHEA:14369"/>
        <dbReference type="ChEBI" id="CHEBI:15377"/>
        <dbReference type="ChEBI" id="CHEBI:29805"/>
        <dbReference type="ChEBI" id="CHEBI:43474"/>
        <dbReference type="ChEBI" id="CHEBI:58033"/>
        <dbReference type="EC" id="3.1.3.18"/>
    </reaction>
</comment>
<dbReference type="NCBIfam" id="NF009695">
    <property type="entry name" value="PRK13222.1-2"/>
    <property type="match status" value="1"/>
</dbReference>
<accession>A0ABX0PWR3</accession>
<evidence type="ECO:0000313" key="12">
    <source>
        <dbReference type="Proteomes" id="UP001318321"/>
    </source>
</evidence>
<keyword evidence="12" id="KW-1185">Reference proteome</keyword>
<dbReference type="SFLD" id="SFLDG01135">
    <property type="entry name" value="C1.5.6:_HAD__Beta-PGM__Phospha"/>
    <property type="match status" value="1"/>
</dbReference>
<dbReference type="NCBIfam" id="TIGR01509">
    <property type="entry name" value="HAD-SF-IA-v3"/>
    <property type="match status" value="1"/>
</dbReference>
<dbReference type="EC" id="3.1.3.18" evidence="5 10"/>
<feature type="binding site" evidence="10">
    <location>
        <position position="16"/>
    </location>
    <ligand>
        <name>Mg(2+)</name>
        <dbReference type="ChEBI" id="CHEBI:18420"/>
    </ligand>
</feature>
<feature type="active site" description="Nucleophile" evidence="10">
    <location>
        <position position="14"/>
    </location>
</feature>
<keyword evidence="6 10" id="KW-0479">Metal-binding</keyword>
<dbReference type="InterPro" id="IPR023198">
    <property type="entry name" value="PGP-like_dom2"/>
</dbReference>
<dbReference type="SFLD" id="SFLDG01129">
    <property type="entry name" value="C1.5:_HAD__Beta-PGM__Phosphata"/>
    <property type="match status" value="1"/>
</dbReference>
<evidence type="ECO:0000256" key="8">
    <source>
        <dbReference type="ARBA" id="ARBA00022842"/>
    </source>
</evidence>
<evidence type="ECO:0000256" key="7">
    <source>
        <dbReference type="ARBA" id="ARBA00022801"/>
    </source>
</evidence>
<dbReference type="PANTHER" id="PTHR43434">
    <property type="entry name" value="PHOSPHOGLYCOLATE PHOSPHATASE"/>
    <property type="match status" value="1"/>
</dbReference>
<dbReference type="InterPro" id="IPR023214">
    <property type="entry name" value="HAD_sf"/>
</dbReference>
<organism evidence="11 12">
    <name type="scientific">Billgrantia bachuensis</name>
    <dbReference type="NCBI Taxonomy" id="2717286"/>
    <lineage>
        <taxon>Bacteria</taxon>
        <taxon>Pseudomonadati</taxon>
        <taxon>Pseudomonadota</taxon>
        <taxon>Gammaproteobacteria</taxon>
        <taxon>Oceanospirillales</taxon>
        <taxon>Halomonadaceae</taxon>
        <taxon>Billgrantia</taxon>
    </lineage>
</organism>
<dbReference type="GO" id="GO:0008967">
    <property type="term" value="F:phosphoglycolate phosphatase activity"/>
    <property type="evidence" value="ECO:0007669"/>
    <property type="project" value="UniProtKB-EC"/>
</dbReference>
<keyword evidence="9 10" id="KW-0119">Carbohydrate metabolism</keyword>
<dbReference type="InterPro" id="IPR006439">
    <property type="entry name" value="HAD-SF_hydro_IA"/>
</dbReference>
<dbReference type="InterPro" id="IPR050155">
    <property type="entry name" value="HAD-like_hydrolase_sf"/>
</dbReference>
<dbReference type="SFLD" id="SFLDS00003">
    <property type="entry name" value="Haloacid_Dehalogenase"/>
    <property type="match status" value="1"/>
</dbReference>
<protein>
    <recommendedName>
        <fullName evidence="5 10">Phosphoglycolate phosphatase</fullName>
        <shortName evidence="10">PGP</shortName>
        <shortName evidence="10">PGPase</shortName>
        <ecNumber evidence="5 10">3.1.3.18</ecNumber>
    </recommendedName>
</protein>
<dbReference type="Gene3D" id="1.10.150.240">
    <property type="entry name" value="Putative phosphatase, domain 2"/>
    <property type="match status" value="1"/>
</dbReference>
<dbReference type="Pfam" id="PF00702">
    <property type="entry name" value="Hydrolase"/>
    <property type="match status" value="1"/>
</dbReference>
<dbReference type="SUPFAM" id="SSF56784">
    <property type="entry name" value="HAD-like"/>
    <property type="match status" value="1"/>
</dbReference>
<evidence type="ECO:0000256" key="6">
    <source>
        <dbReference type="ARBA" id="ARBA00022723"/>
    </source>
</evidence>
<keyword evidence="8 10" id="KW-0460">Magnesium</keyword>
<dbReference type="Gene3D" id="3.40.50.1000">
    <property type="entry name" value="HAD superfamily/HAD-like"/>
    <property type="match status" value="1"/>
</dbReference>
<dbReference type="RefSeq" id="WP_167119803.1">
    <property type="nucleotide sequence ID" value="NZ_JAAQTO010000062.1"/>
</dbReference>
<dbReference type="InterPro" id="IPR036412">
    <property type="entry name" value="HAD-like_sf"/>
</dbReference>
<dbReference type="NCBIfam" id="TIGR01449">
    <property type="entry name" value="PGP_bact"/>
    <property type="match status" value="1"/>
</dbReference>
<sequence>MHPILNDIRLVSFDLDGTLVDSVPDLAVAVDASLGELGLPAAGEVRVRDWVGNGSLKLMERALTFAQGGPPDRELLVRAHEAFLEHYGRDPGSRTCLYPGVRECLDALRARGLTLTLVTNKPFAFIRPILAQFGIDQHFSLCLGGDSLSQKKPDPAPLLHVAAHFDQPPGACLMVGDSRHDVAAGRAAGFRTLAVPYGYNHGEPIRDSQPDALVDSLAELV</sequence>
<evidence type="ECO:0000256" key="4">
    <source>
        <dbReference type="ARBA" id="ARBA00006171"/>
    </source>
</evidence>
<dbReference type="NCBIfam" id="TIGR01549">
    <property type="entry name" value="HAD-SF-IA-v1"/>
    <property type="match status" value="1"/>
</dbReference>
<evidence type="ECO:0000256" key="3">
    <source>
        <dbReference type="ARBA" id="ARBA00004818"/>
    </source>
</evidence>
<dbReference type="InterPro" id="IPR037512">
    <property type="entry name" value="PGPase_prok"/>
</dbReference>
<feature type="binding site" evidence="10">
    <location>
        <position position="14"/>
    </location>
    <ligand>
        <name>Mg(2+)</name>
        <dbReference type="ChEBI" id="CHEBI:18420"/>
    </ligand>
</feature>
<dbReference type="CDD" id="cd16417">
    <property type="entry name" value="HAD_PGPase"/>
    <property type="match status" value="1"/>
</dbReference>
<proteinExistence type="inferred from homology"/>
<feature type="binding site" evidence="10">
    <location>
        <position position="177"/>
    </location>
    <ligand>
        <name>Mg(2+)</name>
        <dbReference type="ChEBI" id="CHEBI:18420"/>
    </ligand>
</feature>
<name>A0ABX0PWR3_9GAMM</name>
<comment type="caution">
    <text evidence="11">The sequence shown here is derived from an EMBL/GenBank/DDBJ whole genome shotgun (WGS) entry which is preliminary data.</text>
</comment>
<comment type="similarity">
    <text evidence="4 10">Belongs to the HAD-like hydrolase superfamily. CbbY/CbbZ/Gph/YieH family.</text>
</comment>